<dbReference type="AlphaFoldDB" id="A0A9W6DAP1"/>
<dbReference type="Proteomes" id="UP001057868">
    <property type="component" value="Unassembled WGS sequence"/>
</dbReference>
<dbReference type="InterPro" id="IPR029058">
    <property type="entry name" value="AB_hydrolase_fold"/>
</dbReference>
<dbReference type="Gene3D" id="3.40.50.1820">
    <property type="entry name" value="alpha/beta hydrolase"/>
    <property type="match status" value="1"/>
</dbReference>
<keyword evidence="2" id="KW-1185">Reference proteome</keyword>
<evidence type="ECO:0000313" key="1">
    <source>
        <dbReference type="EMBL" id="GKU25171.1"/>
    </source>
</evidence>
<reference evidence="1" key="1">
    <citation type="journal article" date="2023" name="Int. J. Syst. Evol. Microbiol.">
        <title>&lt;i&gt;Clostridium folliculivorans&lt;/i&gt; sp. nov., isolated from soil samples of an organic paddy in Japan.</title>
        <authorList>
            <person name="Tazawa J."/>
            <person name="Kobayashi H."/>
            <person name="Tanizawa Y."/>
            <person name="Uchino A."/>
            <person name="Tanaka F."/>
            <person name="Urashima Y."/>
            <person name="Miura S."/>
            <person name="Sakamoto M."/>
            <person name="Ohkuma M."/>
            <person name="Tohno M."/>
        </authorList>
    </citation>
    <scope>NUCLEOTIDE SEQUENCE</scope>
    <source>
        <strain evidence="1">D1-1</strain>
    </source>
</reference>
<dbReference type="EMBL" id="BQXY01000002">
    <property type="protein sequence ID" value="GKU25171.1"/>
    <property type="molecule type" value="Genomic_DNA"/>
</dbReference>
<name>A0A9W6DAP1_9CLOT</name>
<gene>
    <name evidence="1" type="ORF">CFOLD11_19970</name>
</gene>
<accession>A0A9W6DAP1</accession>
<dbReference type="RefSeq" id="WP_261852133.1">
    <property type="nucleotide sequence ID" value="NZ_BQXY01000002.1"/>
</dbReference>
<protein>
    <submittedName>
        <fullName evidence="1">Alpha/beta hydrolase</fullName>
    </submittedName>
</protein>
<comment type="caution">
    <text evidence="1">The sequence shown here is derived from an EMBL/GenBank/DDBJ whole genome shotgun (WGS) entry which is preliminary data.</text>
</comment>
<proteinExistence type="predicted"/>
<evidence type="ECO:0000313" key="2">
    <source>
        <dbReference type="Proteomes" id="UP001057868"/>
    </source>
</evidence>
<dbReference type="GO" id="GO:0016787">
    <property type="term" value="F:hydrolase activity"/>
    <property type="evidence" value="ECO:0007669"/>
    <property type="project" value="UniProtKB-KW"/>
</dbReference>
<dbReference type="SUPFAM" id="SSF53474">
    <property type="entry name" value="alpha/beta-Hydrolases"/>
    <property type="match status" value="1"/>
</dbReference>
<organism evidence="1 2">
    <name type="scientific">Clostridium folliculivorans</name>
    <dbReference type="NCBI Taxonomy" id="2886038"/>
    <lineage>
        <taxon>Bacteria</taxon>
        <taxon>Bacillati</taxon>
        <taxon>Bacillota</taxon>
        <taxon>Clostridia</taxon>
        <taxon>Eubacteriales</taxon>
        <taxon>Clostridiaceae</taxon>
        <taxon>Clostridium</taxon>
    </lineage>
</organism>
<keyword evidence="1" id="KW-0378">Hydrolase</keyword>
<sequence>MSDKKIVVIFPGVNYSADCPLLYYAVFKFETRGYEKVAINYGDLTNKYDSLAQLIQGIKSDVLLRLKDIDLSQYDDIVFVSKSMGTAVAGWIEEKLCIKARHIYLTPLNETLPYIKKDKNIITVIAGTKDKFLDTETLKEHCKKENIYLKLIEGAGHRLEVRGDMNKNIELLKEIVSTY</sequence>